<evidence type="ECO:0000256" key="5">
    <source>
        <dbReference type="ARBA" id="ARBA00022803"/>
    </source>
</evidence>
<dbReference type="SUPFAM" id="SSF48452">
    <property type="entry name" value="TPR-like"/>
    <property type="match status" value="1"/>
</dbReference>
<dbReference type="Gene3D" id="1.25.40.10">
    <property type="entry name" value="Tetratricopeptide repeat domain"/>
    <property type="match status" value="1"/>
</dbReference>
<keyword evidence="5" id="KW-0802">TPR repeat</keyword>
<evidence type="ECO:0000256" key="1">
    <source>
        <dbReference type="ARBA" id="ARBA00004922"/>
    </source>
</evidence>
<evidence type="ECO:0000313" key="8">
    <source>
        <dbReference type="Proteomes" id="UP001501323"/>
    </source>
</evidence>
<dbReference type="Pfam" id="PF13844">
    <property type="entry name" value="Glyco_transf_41"/>
    <property type="match status" value="2"/>
</dbReference>
<comment type="pathway">
    <text evidence="1">Protein modification; protein glycosylation.</text>
</comment>
<proteinExistence type="predicted"/>
<evidence type="ECO:0000256" key="4">
    <source>
        <dbReference type="ARBA" id="ARBA00022737"/>
    </source>
</evidence>
<keyword evidence="2" id="KW-0328">Glycosyltransferase</keyword>
<dbReference type="InterPro" id="IPR051939">
    <property type="entry name" value="Glycosyltr_41/O-GlcNAc_trsf"/>
</dbReference>
<reference evidence="8" key="1">
    <citation type="journal article" date="2019" name="Int. J. Syst. Evol. Microbiol.">
        <title>The Global Catalogue of Microorganisms (GCM) 10K type strain sequencing project: providing services to taxonomists for standard genome sequencing and annotation.</title>
        <authorList>
            <consortium name="The Broad Institute Genomics Platform"/>
            <consortium name="The Broad Institute Genome Sequencing Center for Infectious Disease"/>
            <person name="Wu L."/>
            <person name="Ma J."/>
        </authorList>
    </citation>
    <scope>NUCLEOTIDE SEQUENCE [LARGE SCALE GENOMIC DNA]</scope>
    <source>
        <strain evidence="8">JCM 18392</strain>
    </source>
</reference>
<evidence type="ECO:0000313" key="7">
    <source>
        <dbReference type="EMBL" id="GAA4857463.1"/>
    </source>
</evidence>
<evidence type="ECO:0000256" key="2">
    <source>
        <dbReference type="ARBA" id="ARBA00022676"/>
    </source>
</evidence>
<dbReference type="PANTHER" id="PTHR44835">
    <property type="entry name" value="UDP-N-ACETYLGLUCOSAMINE--PEPTIDE N-ACETYLGLUCOSAMINYLTRANSFERASE SPINDLY-RELATED"/>
    <property type="match status" value="1"/>
</dbReference>
<dbReference type="PANTHER" id="PTHR44835:SF1">
    <property type="entry name" value="PROTEIN O-GLCNAC TRANSFERASE"/>
    <property type="match status" value="1"/>
</dbReference>
<dbReference type="EMBL" id="BAABJY010000001">
    <property type="protein sequence ID" value="GAA4857463.1"/>
    <property type="molecule type" value="Genomic_DNA"/>
</dbReference>
<keyword evidence="8" id="KW-1185">Reference proteome</keyword>
<accession>A0ABP9DY63</accession>
<dbReference type="InterPro" id="IPR029489">
    <property type="entry name" value="OGT/SEC/SPY_C"/>
</dbReference>
<dbReference type="InterPro" id="IPR011990">
    <property type="entry name" value="TPR-like_helical_dom_sf"/>
</dbReference>
<comment type="caution">
    <text evidence="7">The sequence shown here is derived from an EMBL/GenBank/DDBJ whole genome shotgun (WGS) entry which is preliminary data.</text>
</comment>
<sequence length="578" mass="61983">MSSALANQAKQQYAAGRHAQALQILVDAPTLQGDDEALQLLALVAIQLGQGARALQAIDEALAIRPDAARVHALGAAVAQASGDAERAGRMAQRAVALDPGEEIAASILVEHLADRFAITPALQVAQACLQRKPTAWGVRQARSLAWMSAGEAQRALEDVEATLAAMPGSLPVLQNAAMDALYLDEPARRTLDRHRAVASRIQALTGKRMSARSPYARGSRPLRVGFVSPDLRRHPVGLLMAPLVRHLDRQRIHAIAYSDAGRDAHGDSLRQSFAEWRDSKGWPDAMLFDAMQRDAIDVAIDLAGYSSGGRPGLFATRCAPLQLGYLGYLHPTGLPTMDGLIGDAVTLPDDAQLPAHEAALRLPGHLFCFQPDQEAPFVLPRGDGPIRFGSFNHLAKLSPATVRLWARLLQEAPDASLRMSAMGLGDEGVRNAVWMRFKAEGIDPARIVLLPPELDTGKFLARYADVDVALDPLPFNGGMTSLQALWQGAPVLTLPGERMAARMGASVMQALGLDALVAGDADAFIRIGSELARDLDRLTPLRSGMRERMSAAGLLDGKAFADGFSTTLEQVVADRMR</sequence>
<protein>
    <submittedName>
        <fullName evidence="7">Tetratricopeptide repeat protein</fullName>
    </submittedName>
</protein>
<name>A0ABP9DY63_9GAMM</name>
<dbReference type="RefSeq" id="WP_345294059.1">
    <property type="nucleotide sequence ID" value="NZ_BAABJY010000001.1"/>
</dbReference>
<feature type="domain" description="O-GlcNAc transferase C-terminal" evidence="6">
    <location>
        <begin position="200"/>
        <end position="350"/>
    </location>
</feature>
<dbReference type="Proteomes" id="UP001501323">
    <property type="component" value="Unassembled WGS sequence"/>
</dbReference>
<keyword evidence="4" id="KW-0677">Repeat</keyword>
<organism evidence="7 8">
    <name type="scientific">Luteimonas vadosa</name>
    <dbReference type="NCBI Taxonomy" id="1165507"/>
    <lineage>
        <taxon>Bacteria</taxon>
        <taxon>Pseudomonadati</taxon>
        <taxon>Pseudomonadota</taxon>
        <taxon>Gammaproteobacteria</taxon>
        <taxon>Lysobacterales</taxon>
        <taxon>Lysobacteraceae</taxon>
        <taxon>Luteimonas</taxon>
    </lineage>
</organism>
<feature type="domain" description="O-GlcNAc transferase C-terminal" evidence="6">
    <location>
        <begin position="384"/>
        <end position="562"/>
    </location>
</feature>
<keyword evidence="3" id="KW-0808">Transferase</keyword>
<gene>
    <name evidence="7" type="ORF">GCM10023332_06530</name>
</gene>
<dbReference type="Gene3D" id="3.40.50.11380">
    <property type="match status" value="1"/>
</dbReference>
<dbReference type="Gene3D" id="3.40.50.2000">
    <property type="entry name" value="Glycogen Phosphorylase B"/>
    <property type="match status" value="1"/>
</dbReference>
<evidence type="ECO:0000259" key="6">
    <source>
        <dbReference type="Pfam" id="PF13844"/>
    </source>
</evidence>
<evidence type="ECO:0000256" key="3">
    <source>
        <dbReference type="ARBA" id="ARBA00022679"/>
    </source>
</evidence>